<proteinExistence type="predicted"/>
<keyword evidence="3" id="KW-1185">Reference proteome</keyword>
<reference evidence="2 3" key="1">
    <citation type="journal article" date="2016" name="Biochim. Biophys. Acta">
        <title>Characterization of red-shifted phycobilisomes isolated from the chlorophyll f-containing cyanobacterium Halomicronema hongdechloris.</title>
        <authorList>
            <person name="Li Y."/>
            <person name="Lin Y."/>
            <person name="Garvey C.J."/>
            <person name="Birch D."/>
            <person name="Corkery R.W."/>
            <person name="Loughlin P.C."/>
            <person name="Scheer H."/>
            <person name="Willows R.D."/>
            <person name="Chen M."/>
        </authorList>
    </citation>
    <scope>NUCLEOTIDE SEQUENCE [LARGE SCALE GENOMIC DNA]</scope>
    <source>
        <strain evidence="2 3">C2206</strain>
    </source>
</reference>
<keyword evidence="1" id="KW-0812">Transmembrane</keyword>
<organism evidence="2 3">
    <name type="scientific">Halomicronema hongdechloris C2206</name>
    <dbReference type="NCBI Taxonomy" id="1641165"/>
    <lineage>
        <taxon>Bacteria</taxon>
        <taxon>Bacillati</taxon>
        <taxon>Cyanobacteriota</taxon>
        <taxon>Cyanophyceae</taxon>
        <taxon>Nodosilineales</taxon>
        <taxon>Nodosilineaceae</taxon>
        <taxon>Halomicronema</taxon>
    </lineage>
</organism>
<protein>
    <submittedName>
        <fullName evidence="2">Ycf51-like protein</fullName>
    </submittedName>
</protein>
<keyword evidence="1" id="KW-1133">Transmembrane helix</keyword>
<dbReference type="InterPro" id="IPR019664">
    <property type="entry name" value="Uncharacterised_Ycf51"/>
</dbReference>
<gene>
    <name evidence="2" type="ORF">XM38_048110</name>
</gene>
<accession>A0A1Z3HUN4</accession>
<dbReference type="EMBL" id="CP021983">
    <property type="protein sequence ID" value="ASC73837.1"/>
    <property type="molecule type" value="Genomic_DNA"/>
</dbReference>
<evidence type="ECO:0000313" key="2">
    <source>
        <dbReference type="EMBL" id="ASC73837.1"/>
    </source>
</evidence>
<dbReference type="OrthoDB" id="422772at2"/>
<feature type="transmembrane region" description="Helical" evidence="1">
    <location>
        <begin position="12"/>
        <end position="32"/>
    </location>
</feature>
<dbReference type="Proteomes" id="UP000191901">
    <property type="component" value="Chromosome"/>
</dbReference>
<evidence type="ECO:0000313" key="3">
    <source>
        <dbReference type="Proteomes" id="UP000191901"/>
    </source>
</evidence>
<evidence type="ECO:0000256" key="1">
    <source>
        <dbReference type="SAM" id="Phobius"/>
    </source>
</evidence>
<dbReference type="STRING" id="1641165.XM38_01875"/>
<sequence>MPTPDEFMRAAQWTGVAALILAGITVLAFGLGWGIRFRLVGVTSFTVVLMAGFFGLSFEPFTPTVIPGAVSYATVFDSGASQIVIKVPPTITESQLEATLRQAASNLLKPSRLSGPGETPTIRARTILHDPPGVSQLVYLGQIQPASPSDDDAFNIELYPDQLARIDTSPDA</sequence>
<feature type="transmembrane region" description="Helical" evidence="1">
    <location>
        <begin position="39"/>
        <end position="58"/>
    </location>
</feature>
<dbReference type="AlphaFoldDB" id="A0A1Z3HUN4"/>
<dbReference type="KEGG" id="hhg:XM38_048110"/>
<name>A0A1Z3HUN4_9CYAN</name>
<keyword evidence="1" id="KW-0472">Membrane</keyword>
<dbReference type="Pfam" id="PF10726">
    <property type="entry name" value="DUF2518"/>
    <property type="match status" value="1"/>
</dbReference>
<dbReference type="RefSeq" id="WP_080805425.1">
    <property type="nucleotide sequence ID" value="NZ_CP021983.2"/>
</dbReference>